<dbReference type="PANTHER" id="PTHR11654">
    <property type="entry name" value="OLIGOPEPTIDE TRANSPORTER-RELATED"/>
    <property type="match status" value="1"/>
</dbReference>
<evidence type="ECO:0000256" key="7">
    <source>
        <dbReference type="SAM" id="Phobius"/>
    </source>
</evidence>
<dbReference type="EMBL" id="CAKLBY020000242">
    <property type="protein sequence ID" value="CAK7939201.1"/>
    <property type="molecule type" value="Genomic_DNA"/>
</dbReference>
<dbReference type="AlphaFoldDB" id="A0AAV1UX73"/>
<sequence>MAPHTTEHARLLPTKASPSPRRPYRSIILSVCSFILVTEFCERLAYYGLSGSLPIFFHRNLGLRGIKPNVVVLGADQFDVSIPAQRAEKDSFFNWFYWAINIGATFSYGVLTNLAVNGLPALHLA</sequence>
<protein>
    <submittedName>
        <fullName evidence="8">Uncharacterized protein</fullName>
    </submittedName>
</protein>
<dbReference type="GO" id="GO:0022857">
    <property type="term" value="F:transmembrane transporter activity"/>
    <property type="evidence" value="ECO:0007669"/>
    <property type="project" value="InterPro"/>
</dbReference>
<evidence type="ECO:0000313" key="9">
    <source>
        <dbReference type="Proteomes" id="UP001162060"/>
    </source>
</evidence>
<evidence type="ECO:0000313" key="8">
    <source>
        <dbReference type="EMBL" id="CAK7939201.1"/>
    </source>
</evidence>
<evidence type="ECO:0000256" key="6">
    <source>
        <dbReference type="SAM" id="MobiDB-lite"/>
    </source>
</evidence>
<evidence type="ECO:0000256" key="4">
    <source>
        <dbReference type="ARBA" id="ARBA00022989"/>
    </source>
</evidence>
<feature type="transmembrane region" description="Helical" evidence="7">
    <location>
        <begin position="95"/>
        <end position="116"/>
    </location>
</feature>
<dbReference type="Proteomes" id="UP001162060">
    <property type="component" value="Unassembled WGS sequence"/>
</dbReference>
<accession>A0AAV1UX73</accession>
<name>A0AAV1UX73_9STRA</name>
<feature type="region of interest" description="Disordered" evidence="6">
    <location>
        <begin position="1"/>
        <end position="21"/>
    </location>
</feature>
<evidence type="ECO:0000256" key="5">
    <source>
        <dbReference type="ARBA" id="ARBA00023136"/>
    </source>
</evidence>
<dbReference type="InterPro" id="IPR000109">
    <property type="entry name" value="POT_fam"/>
</dbReference>
<dbReference type="GO" id="GO:0016020">
    <property type="term" value="C:membrane"/>
    <property type="evidence" value="ECO:0007669"/>
    <property type="project" value="UniProtKB-SubCell"/>
</dbReference>
<dbReference type="Gene3D" id="1.20.1250.20">
    <property type="entry name" value="MFS general substrate transporter like domains"/>
    <property type="match status" value="2"/>
</dbReference>
<comment type="caution">
    <text evidence="8">The sequence shown here is derived from an EMBL/GenBank/DDBJ whole genome shotgun (WGS) entry which is preliminary data.</text>
</comment>
<dbReference type="InterPro" id="IPR036259">
    <property type="entry name" value="MFS_trans_sf"/>
</dbReference>
<reference evidence="8" key="1">
    <citation type="submission" date="2024-01" db="EMBL/GenBank/DDBJ databases">
        <authorList>
            <person name="Webb A."/>
        </authorList>
    </citation>
    <scope>NUCLEOTIDE SEQUENCE</scope>
    <source>
        <strain evidence="8">Pm1</strain>
    </source>
</reference>
<comment type="subcellular location">
    <subcellularLocation>
        <location evidence="1">Membrane</location>
        <topology evidence="1">Multi-pass membrane protein</topology>
    </subcellularLocation>
</comment>
<dbReference type="Pfam" id="PF00854">
    <property type="entry name" value="PTR2"/>
    <property type="match status" value="1"/>
</dbReference>
<keyword evidence="5 7" id="KW-0472">Membrane</keyword>
<evidence type="ECO:0000256" key="1">
    <source>
        <dbReference type="ARBA" id="ARBA00004141"/>
    </source>
</evidence>
<gene>
    <name evidence="8" type="ORF">PM001_LOCUS24351</name>
</gene>
<keyword evidence="3 7" id="KW-0812">Transmembrane</keyword>
<evidence type="ECO:0000256" key="3">
    <source>
        <dbReference type="ARBA" id="ARBA00022692"/>
    </source>
</evidence>
<keyword evidence="4 7" id="KW-1133">Transmembrane helix</keyword>
<organism evidence="8 9">
    <name type="scientific">Peronospora matthiolae</name>
    <dbReference type="NCBI Taxonomy" id="2874970"/>
    <lineage>
        <taxon>Eukaryota</taxon>
        <taxon>Sar</taxon>
        <taxon>Stramenopiles</taxon>
        <taxon>Oomycota</taxon>
        <taxon>Peronosporomycetes</taxon>
        <taxon>Peronosporales</taxon>
        <taxon>Peronosporaceae</taxon>
        <taxon>Peronospora</taxon>
    </lineage>
</organism>
<evidence type="ECO:0000256" key="2">
    <source>
        <dbReference type="ARBA" id="ARBA00005982"/>
    </source>
</evidence>
<proteinExistence type="inferred from homology"/>
<comment type="similarity">
    <text evidence="2">Belongs to the major facilitator superfamily. Proton-dependent oligopeptide transporter (POT/PTR) (TC 2.A.17) family.</text>
</comment>
<feature type="compositionally biased region" description="Basic and acidic residues" evidence="6">
    <location>
        <begin position="1"/>
        <end position="10"/>
    </location>
</feature>